<comment type="caution">
    <text evidence="1">The sequence shown here is derived from an EMBL/GenBank/DDBJ whole genome shotgun (WGS) entry which is preliminary data.</text>
</comment>
<proteinExistence type="predicted"/>
<accession>A0A8S1PVC5</accession>
<evidence type="ECO:0000313" key="2">
    <source>
        <dbReference type="Proteomes" id="UP000692954"/>
    </source>
</evidence>
<dbReference type="EMBL" id="CAJJDN010000087">
    <property type="protein sequence ID" value="CAD8106503.1"/>
    <property type="molecule type" value="Genomic_DNA"/>
</dbReference>
<sequence>MKFHYVLENIFPKAEEIQLIFDYKLSIVKLFIHINIPIWVEVDHHFSLKLAIKNACNYVDLLDYRNNFGFQVVYLKFDNINNIS</sequence>
<evidence type="ECO:0000313" key="1">
    <source>
        <dbReference type="EMBL" id="CAD8106503.1"/>
    </source>
</evidence>
<protein>
    <submittedName>
        <fullName evidence="1">Uncharacterized protein</fullName>
    </submittedName>
</protein>
<dbReference type="AlphaFoldDB" id="A0A8S1PVC5"/>
<organism evidence="1 2">
    <name type="scientific">Paramecium sonneborni</name>
    <dbReference type="NCBI Taxonomy" id="65129"/>
    <lineage>
        <taxon>Eukaryota</taxon>
        <taxon>Sar</taxon>
        <taxon>Alveolata</taxon>
        <taxon>Ciliophora</taxon>
        <taxon>Intramacronucleata</taxon>
        <taxon>Oligohymenophorea</taxon>
        <taxon>Peniculida</taxon>
        <taxon>Parameciidae</taxon>
        <taxon>Paramecium</taxon>
    </lineage>
</organism>
<reference evidence="1" key="1">
    <citation type="submission" date="2021-01" db="EMBL/GenBank/DDBJ databases">
        <authorList>
            <consortium name="Genoscope - CEA"/>
            <person name="William W."/>
        </authorList>
    </citation>
    <scope>NUCLEOTIDE SEQUENCE</scope>
</reference>
<keyword evidence="2" id="KW-1185">Reference proteome</keyword>
<dbReference type="Proteomes" id="UP000692954">
    <property type="component" value="Unassembled WGS sequence"/>
</dbReference>
<gene>
    <name evidence="1" type="ORF">PSON_ATCC_30995.1.T0870015</name>
</gene>
<name>A0A8S1PVC5_9CILI</name>